<evidence type="ECO:0000313" key="2">
    <source>
        <dbReference type="Proteomes" id="UP000192277"/>
    </source>
</evidence>
<protein>
    <recommendedName>
        <fullName evidence="3">DUF3052 domain-containing protein</fullName>
    </recommendedName>
</protein>
<dbReference type="Proteomes" id="UP000192277">
    <property type="component" value="Unassembled WGS sequence"/>
</dbReference>
<name>A0ABX3P2K0_9BACT</name>
<keyword evidence="2" id="KW-1185">Reference proteome</keyword>
<dbReference type="RefSeq" id="WP_014223439.1">
    <property type="nucleotide sequence ID" value="NZ_LWBO01000002.1"/>
</dbReference>
<evidence type="ECO:0000313" key="1">
    <source>
        <dbReference type="EMBL" id="OQP53887.1"/>
    </source>
</evidence>
<sequence>MPGYSGTPLIKKLGITPSMKVLLFNAPAAYFDWLITDIRPQLVKKPARETPHFVHAFVTSASQFIAIFKDLVAIYKANPTVIIWVSWYKKSAGIATDVTEDTIRNYALQHDLVDVKVCAVSDQWSGLKLVVRKELRGR</sequence>
<proteinExistence type="predicted"/>
<reference evidence="1 2" key="1">
    <citation type="submission" date="2016-04" db="EMBL/GenBank/DDBJ databases">
        <authorList>
            <person name="Chen L."/>
            <person name="Zhuang W."/>
            <person name="Wang G."/>
        </authorList>
    </citation>
    <scope>NUCLEOTIDE SEQUENCE [LARGE SCALE GENOMIC DNA]</scope>
    <source>
        <strain evidence="2">GR20</strain>
    </source>
</reference>
<organism evidence="1 2">
    <name type="scientific">Niastella koreensis</name>
    <dbReference type="NCBI Taxonomy" id="354356"/>
    <lineage>
        <taxon>Bacteria</taxon>
        <taxon>Pseudomonadati</taxon>
        <taxon>Bacteroidota</taxon>
        <taxon>Chitinophagia</taxon>
        <taxon>Chitinophagales</taxon>
        <taxon>Chitinophagaceae</taxon>
        <taxon>Niastella</taxon>
    </lineage>
</organism>
<evidence type="ECO:0008006" key="3">
    <source>
        <dbReference type="Google" id="ProtNLM"/>
    </source>
</evidence>
<comment type="caution">
    <text evidence="1">The sequence shown here is derived from an EMBL/GenBank/DDBJ whole genome shotgun (WGS) entry which is preliminary data.</text>
</comment>
<dbReference type="EMBL" id="LWBO01000002">
    <property type="protein sequence ID" value="OQP53887.1"/>
    <property type="molecule type" value="Genomic_DNA"/>
</dbReference>
<gene>
    <name evidence="1" type="ORF">A4D02_19520</name>
</gene>
<accession>A0ABX3P2K0</accession>